<dbReference type="Gene3D" id="3.40.50.410">
    <property type="entry name" value="von Willebrand factor, type A domain"/>
    <property type="match status" value="1"/>
</dbReference>
<dbReference type="PANTHER" id="PTHR41248:SF1">
    <property type="entry name" value="NORD PROTEIN"/>
    <property type="match status" value="1"/>
</dbReference>
<dbReference type="CDD" id="cd01454">
    <property type="entry name" value="vWA_norD_type"/>
    <property type="match status" value="1"/>
</dbReference>
<reference evidence="2" key="1">
    <citation type="submission" date="2020-07" db="EMBL/GenBank/DDBJ databases">
        <title>Huge and variable diversity of episymbiotic CPR bacteria and DPANN archaea in groundwater ecosystems.</title>
        <authorList>
            <person name="He C.Y."/>
            <person name="Keren R."/>
            <person name="Whittaker M."/>
            <person name="Farag I.F."/>
            <person name="Doudna J."/>
            <person name="Cate J.H.D."/>
            <person name="Banfield J.F."/>
        </authorList>
    </citation>
    <scope>NUCLEOTIDE SEQUENCE</scope>
    <source>
        <strain evidence="2">NC_groundwater_1664_Pr3_B-0.1um_52_9</strain>
    </source>
</reference>
<dbReference type="SUPFAM" id="SSF53300">
    <property type="entry name" value="vWA-like"/>
    <property type="match status" value="1"/>
</dbReference>
<dbReference type="InterPro" id="IPR002035">
    <property type="entry name" value="VWF_A"/>
</dbReference>
<organism evidence="2 3">
    <name type="scientific">Desulfomonile tiedjei</name>
    <dbReference type="NCBI Taxonomy" id="2358"/>
    <lineage>
        <taxon>Bacteria</taxon>
        <taxon>Pseudomonadati</taxon>
        <taxon>Thermodesulfobacteriota</taxon>
        <taxon>Desulfomonilia</taxon>
        <taxon>Desulfomonilales</taxon>
        <taxon>Desulfomonilaceae</taxon>
        <taxon>Desulfomonile</taxon>
    </lineage>
</organism>
<comment type="caution">
    <text evidence="2">The sequence shown here is derived from an EMBL/GenBank/DDBJ whole genome shotgun (WGS) entry which is preliminary data.</text>
</comment>
<feature type="domain" description="VWFA" evidence="1">
    <location>
        <begin position="579"/>
        <end position="761"/>
    </location>
</feature>
<accession>A0A9D6Z4M9</accession>
<dbReference type="AlphaFoldDB" id="A0A9D6Z4M9"/>
<dbReference type="InterPro" id="IPR051928">
    <property type="entry name" value="NorD/CobT"/>
</dbReference>
<dbReference type="PROSITE" id="PS50234">
    <property type="entry name" value="VWFA"/>
    <property type="match status" value="1"/>
</dbReference>
<dbReference type="Pfam" id="PF00092">
    <property type="entry name" value="VWA"/>
    <property type="match status" value="1"/>
</dbReference>
<dbReference type="InterPro" id="IPR036465">
    <property type="entry name" value="vWFA_dom_sf"/>
</dbReference>
<dbReference type="PANTHER" id="PTHR41248">
    <property type="entry name" value="NORD PROTEIN"/>
    <property type="match status" value="1"/>
</dbReference>
<evidence type="ECO:0000313" key="3">
    <source>
        <dbReference type="Proteomes" id="UP000807825"/>
    </source>
</evidence>
<protein>
    <submittedName>
        <fullName evidence="2">VWA domain-containing protein</fullName>
    </submittedName>
</protein>
<gene>
    <name evidence="2" type="ORF">HY912_14550</name>
</gene>
<dbReference type="SMART" id="SM00327">
    <property type="entry name" value="VWA"/>
    <property type="match status" value="1"/>
</dbReference>
<sequence>MDDSLQCRNFSRSTLSQLREFLLAHPHLLQRIPQARHSEFIKLCGYVAHLRSRKAVEFFMIVFRSIEALADRPDIGAILRGAIFMGSRGWALVEPYLSAVSSLPMGARFLTPFTLCAESIARRDADCAIAFLRNAPIVVQSTGEDGLLKWGERARDALRAGRHVWKAARAYLEEAAANRCGTSPERWVFNLEQAGTIAMRSSEAAEEFIRLGARLCLLLNEEDTKRWVQTGLAECRTTEELCSYFSCVSLKALETRDGLVSGVALKDRVNSLTLLCEAYLGQPVKIRSNRSLIGVKAFTGGPATDGRTVFLPESVQGYTLLKLMALHQTALLQAHDLAEVLKDGAINETSIHMEADRRLLQRLPNLLGDMKRLAESLPELFPDCDSGILRENQLWWGNLLPEFVADTSKAVAQVKQELCDEAQLPPEIVEALLESLLAEGARDADTLLARLGKMLEFVDFESPDVEDLGEEVQTFLYKEWDQDLADYKLDWCLVRQRPVPDDPNPFAQELRDRLQSLVRLIRRQFSMLKPERFKKYRAQPFGDDLDLDALVRAVIDMRCGSFLSDDVYIRRDKRLRDVAVLFLVDLSGSTEEQVHGRRVVDIQKEAITLMAEALDSLGDPFAVYGFSSEGRFRVDLLTVKSFREQYGDKVRHRIGNLEPANLTRLGAVIRHATSRLDEMTAAVKLMVILTDGRPYDIEYGSLDYAMADTRKAFKEARLNKVHPFIITSDEKGASYLKKICPQTQSVVLPKAEVLPHVLPAIYRRLTA</sequence>
<dbReference type="Proteomes" id="UP000807825">
    <property type="component" value="Unassembled WGS sequence"/>
</dbReference>
<evidence type="ECO:0000313" key="2">
    <source>
        <dbReference type="EMBL" id="MBI5250707.1"/>
    </source>
</evidence>
<proteinExistence type="predicted"/>
<evidence type="ECO:0000259" key="1">
    <source>
        <dbReference type="PROSITE" id="PS50234"/>
    </source>
</evidence>
<dbReference type="EMBL" id="JACRDE010000380">
    <property type="protein sequence ID" value="MBI5250707.1"/>
    <property type="molecule type" value="Genomic_DNA"/>
</dbReference>
<name>A0A9D6Z4M9_9BACT</name>